<dbReference type="Pfam" id="PF00497">
    <property type="entry name" value="SBP_bac_3"/>
    <property type="match status" value="1"/>
</dbReference>
<dbReference type="SUPFAM" id="SSF53850">
    <property type="entry name" value="Periplasmic binding protein-like II"/>
    <property type="match status" value="2"/>
</dbReference>
<dbReference type="GO" id="GO:0005886">
    <property type="term" value="C:plasma membrane"/>
    <property type="evidence" value="ECO:0007669"/>
    <property type="project" value="UniProtKB-SubCell"/>
</dbReference>
<dbReference type="CDD" id="cd00082">
    <property type="entry name" value="HisKA"/>
    <property type="match status" value="1"/>
</dbReference>
<dbReference type="InterPro" id="IPR004358">
    <property type="entry name" value="Sig_transdc_His_kin-like_C"/>
</dbReference>
<feature type="domain" description="Response regulatory" evidence="19">
    <location>
        <begin position="999"/>
        <end position="1116"/>
    </location>
</feature>
<evidence type="ECO:0000256" key="13">
    <source>
        <dbReference type="ARBA" id="ARBA00023012"/>
    </source>
</evidence>
<dbReference type="Gene3D" id="1.10.287.130">
    <property type="match status" value="1"/>
</dbReference>
<sequence>MISILRKLFLLSVTLFSVVVSFNAPADSTIKERKDTVVVGVITQHNAGDSMLDSIGPFYDINLDYLTNISKALNFKLELRPYKHIPPLLADVESGVIDGAVGFSKTSAREGRFLFSQPFFSSTIAVWYQDASLKQRSNQEIHWVCVEGSSYCHNLKSQGFDNISYARTRLEAFEKVRSGQANALISTYVAINQYLDQHNIVKGLVDIPEWLNYENVSFITSPENQDLINQINKILSWEKSGKNIRSVASQNPYHINDKLLVEYRKHLGVEHKITYSSSEEAYPFLFKNAHSDHLDGFLPDFIELIQSRTGLSFKFVKPKTSLSSGLTAFNSDLVPVAYVDDAPVSDWLVTKPFMRNNFVSIRTEERNVDVTESSKLGILISLKKQGLVHLDSWQHDRFSRYDDPKQLLMDLKSGKLDIAYVPDDIVHSLIAQDQVDGLVINEHDALTFSIAFAVSNHNTQLKNMLDSVIDTIDSNEIEKLLRSHRNFNLVYGYDDEHMTRIVVSGVVAFIVLLVVAYFVLAHLKLKVNLAELNANNEEKEKQWLMEIIQEINSLVFIHDENNHLEMSNCARHKHGQCQGCSLQSCATGLRLVDNEDELSRVIEGERITEEVASAGCKLGINHVYRERKSISSPSGKKKFVLTVVQDITHQKEREQALIDAQEKAQTAVRARENFLATMSHELRTPLSAAHGILDLLQRQVEDTSNRELISQAMLALNHLNTLVDEVLDYSKLEAGQLTVVPVQTDLLSTLCDVLRSFEPKALDKGLDYKVTVKPFRHRLVEIDTLRLIQIITNLLSNAVKFTSEGEIAISVILHESQLTIKVADTGIGMTENQLKGVLDPFVQADDTITRKYGGTGLGLSIVDRLIQCMGGDLTIDSQYGLGTTMVVKLPVTLCELNYEYYPELTYSEALPLSVRQWCEIWNMKTPNEPSDITANLIPEKDQQGRCKGVLFSQHEIAPICLSLREIQYPDTLLSLFDQSHQNVISTELPQESIAWVKGTVLIAEDNPINQSIILMQMRELGIEPVIVNNGREAWEYLQRNEQVSALLTDFHMPEMDGFELVKRVRSSQVFETLPVIGVTAEDSRLASEKANELGMDNVLYKPYDLDKLKAILLPFLGQKEKSPSINWIDKFTSQDAREIAQVFRQSMATDVAKLKKATTDNDKKRVIHGIKGAVGAIGISVLTDLCIKAEKVSATELDKFAAELIIHIEQEIENVQNWTEIHEQNI</sequence>
<comment type="subcellular location">
    <subcellularLocation>
        <location evidence="2">Cell inner membrane</location>
        <topology evidence="2">Multi-pass membrane protein</topology>
    </subcellularLocation>
</comment>
<feature type="transmembrane region" description="Helical" evidence="16">
    <location>
        <begin position="501"/>
        <end position="520"/>
    </location>
</feature>
<dbReference type="Pfam" id="PF02518">
    <property type="entry name" value="HATPase_c"/>
    <property type="match status" value="1"/>
</dbReference>
<evidence type="ECO:0000256" key="4">
    <source>
        <dbReference type="ARBA" id="ARBA00022475"/>
    </source>
</evidence>
<evidence type="ECO:0000256" key="7">
    <source>
        <dbReference type="ARBA" id="ARBA00022679"/>
    </source>
</evidence>
<dbReference type="FunFam" id="3.30.565.10:FF:000010">
    <property type="entry name" value="Sensor histidine kinase RcsC"/>
    <property type="match status" value="1"/>
</dbReference>
<evidence type="ECO:0000259" key="19">
    <source>
        <dbReference type="PROSITE" id="PS50110"/>
    </source>
</evidence>
<dbReference type="InterPro" id="IPR003594">
    <property type="entry name" value="HATPase_dom"/>
</dbReference>
<keyword evidence="10" id="KW-0378">Hydrolase</keyword>
<gene>
    <name evidence="20" type="ORF">BA890_15365</name>
</gene>
<dbReference type="CDD" id="cd16922">
    <property type="entry name" value="HATPase_EvgS-ArcB-TorS-like"/>
    <property type="match status" value="1"/>
</dbReference>
<dbReference type="PROSITE" id="PS50110">
    <property type="entry name" value="RESPONSE_REGULATORY"/>
    <property type="match status" value="1"/>
</dbReference>
<organism evidence="20 21">
    <name type="scientific">Vibrio natriegens NBRC 15636 = ATCC 14048 = DSM 759</name>
    <dbReference type="NCBI Taxonomy" id="1219067"/>
    <lineage>
        <taxon>Bacteria</taxon>
        <taxon>Pseudomonadati</taxon>
        <taxon>Pseudomonadota</taxon>
        <taxon>Gammaproteobacteria</taxon>
        <taxon>Vibrionales</taxon>
        <taxon>Vibrionaceae</taxon>
        <taxon>Vibrio</taxon>
    </lineage>
</organism>
<keyword evidence="11" id="KW-0547">Nucleotide-binding</keyword>
<feature type="domain" description="Histidine kinase" evidence="18">
    <location>
        <begin position="677"/>
        <end position="893"/>
    </location>
</feature>
<dbReference type="InterPro" id="IPR005467">
    <property type="entry name" value="His_kinase_dom"/>
</dbReference>
<dbReference type="PRINTS" id="PR00344">
    <property type="entry name" value="BCTRLSENSOR"/>
</dbReference>
<dbReference type="SUPFAM" id="SSF55874">
    <property type="entry name" value="ATPase domain of HSP90 chaperone/DNA topoisomerase II/histidine kinase"/>
    <property type="match status" value="1"/>
</dbReference>
<evidence type="ECO:0000313" key="20">
    <source>
        <dbReference type="EMBL" id="ANQ14142.1"/>
    </source>
</evidence>
<dbReference type="KEGG" id="vna:PN96_19865"/>
<evidence type="ECO:0000256" key="15">
    <source>
        <dbReference type="PROSITE-ProRule" id="PRU00169"/>
    </source>
</evidence>
<dbReference type="SMART" id="SM00388">
    <property type="entry name" value="HisKA"/>
    <property type="match status" value="1"/>
</dbReference>
<dbReference type="PANTHER" id="PTHR43047">
    <property type="entry name" value="TWO-COMPONENT HISTIDINE PROTEIN KINASE"/>
    <property type="match status" value="1"/>
</dbReference>
<protein>
    <recommendedName>
        <fullName evidence="3">histidine kinase</fullName>
        <ecNumber evidence="3">2.7.13.3</ecNumber>
    </recommendedName>
</protein>
<keyword evidence="4" id="KW-1003">Cell membrane</keyword>
<dbReference type="EMBL" id="CP016346">
    <property type="protein sequence ID" value="ANQ14142.1"/>
    <property type="molecule type" value="Genomic_DNA"/>
</dbReference>
<evidence type="ECO:0000256" key="9">
    <source>
        <dbReference type="ARBA" id="ARBA00022777"/>
    </source>
</evidence>
<dbReference type="InterPro" id="IPR001638">
    <property type="entry name" value="Solute-binding_3/MltF_N"/>
</dbReference>
<feature type="signal peptide" evidence="17">
    <location>
        <begin position="1"/>
        <end position="26"/>
    </location>
</feature>
<reference evidence="20 21" key="1">
    <citation type="submission" date="2016-07" db="EMBL/GenBank/DDBJ databases">
        <title>Developing Vibrio natriegens as a novel, fast-growing host for biotechnology.</title>
        <authorList>
            <person name="Weinstock M.T."/>
            <person name="Hesek E.D."/>
            <person name="Wilson C.M."/>
            <person name="Gibson D.G."/>
        </authorList>
    </citation>
    <scope>NUCLEOTIDE SEQUENCE [LARGE SCALE GENOMIC DNA]</scope>
    <source>
        <strain evidence="20 21">ATCC 14048</strain>
    </source>
</reference>
<dbReference type="InterPro" id="IPR003661">
    <property type="entry name" value="HisK_dim/P_dom"/>
</dbReference>
<keyword evidence="12 16" id="KW-1133">Transmembrane helix</keyword>
<dbReference type="PANTHER" id="PTHR43047:SF72">
    <property type="entry name" value="OSMOSENSING HISTIDINE PROTEIN KINASE SLN1"/>
    <property type="match status" value="1"/>
</dbReference>
<evidence type="ECO:0000256" key="1">
    <source>
        <dbReference type="ARBA" id="ARBA00000085"/>
    </source>
</evidence>
<dbReference type="SMART" id="SM00387">
    <property type="entry name" value="HATPase_c"/>
    <property type="match status" value="1"/>
</dbReference>
<dbReference type="SMART" id="SM00448">
    <property type="entry name" value="REC"/>
    <property type="match status" value="1"/>
</dbReference>
<evidence type="ECO:0000256" key="8">
    <source>
        <dbReference type="ARBA" id="ARBA00022692"/>
    </source>
</evidence>
<dbReference type="Gene3D" id="3.40.190.10">
    <property type="entry name" value="Periplasmic binding protein-like II"/>
    <property type="match status" value="4"/>
</dbReference>
<accession>A0AAN0Y509</accession>
<evidence type="ECO:0000256" key="17">
    <source>
        <dbReference type="SAM" id="SignalP"/>
    </source>
</evidence>
<dbReference type="AlphaFoldDB" id="A0AAN0Y509"/>
<evidence type="ECO:0000256" key="2">
    <source>
        <dbReference type="ARBA" id="ARBA00004429"/>
    </source>
</evidence>
<dbReference type="EC" id="2.7.13.3" evidence="3"/>
<dbReference type="InterPro" id="IPR036641">
    <property type="entry name" value="HPT_dom_sf"/>
</dbReference>
<dbReference type="InterPro" id="IPR011006">
    <property type="entry name" value="CheY-like_superfamily"/>
</dbReference>
<evidence type="ECO:0000256" key="11">
    <source>
        <dbReference type="ARBA" id="ARBA00022840"/>
    </source>
</evidence>
<keyword evidence="17" id="KW-0732">Signal</keyword>
<name>A0AAN0Y509_VIBNA</name>
<dbReference type="GO" id="GO:0009927">
    <property type="term" value="F:histidine phosphotransfer kinase activity"/>
    <property type="evidence" value="ECO:0007669"/>
    <property type="project" value="TreeGrafter"/>
</dbReference>
<dbReference type="GeneID" id="70915097"/>
<keyword evidence="7" id="KW-0808">Transferase</keyword>
<evidence type="ECO:0000256" key="16">
    <source>
        <dbReference type="SAM" id="Phobius"/>
    </source>
</evidence>
<dbReference type="Gene3D" id="3.40.50.2300">
    <property type="match status" value="1"/>
</dbReference>
<keyword evidence="21" id="KW-1185">Reference proteome</keyword>
<dbReference type="SUPFAM" id="SSF47226">
    <property type="entry name" value="Histidine-containing phosphotransfer domain, HPT domain"/>
    <property type="match status" value="1"/>
</dbReference>
<dbReference type="Pfam" id="PF01627">
    <property type="entry name" value="Hpt"/>
    <property type="match status" value="1"/>
</dbReference>
<dbReference type="Gene3D" id="1.20.120.160">
    <property type="entry name" value="HPT domain"/>
    <property type="match status" value="1"/>
</dbReference>
<dbReference type="Gene3D" id="3.30.565.10">
    <property type="entry name" value="Histidine kinase-like ATPase, C-terminal domain"/>
    <property type="match status" value="1"/>
</dbReference>
<proteinExistence type="predicted"/>
<dbReference type="SMART" id="SM00062">
    <property type="entry name" value="PBPb"/>
    <property type="match status" value="1"/>
</dbReference>
<evidence type="ECO:0000256" key="6">
    <source>
        <dbReference type="ARBA" id="ARBA00022553"/>
    </source>
</evidence>
<evidence type="ECO:0000313" key="21">
    <source>
        <dbReference type="Proteomes" id="UP000092741"/>
    </source>
</evidence>
<dbReference type="RefSeq" id="WP_020334762.1">
    <property type="nucleotide sequence ID" value="NZ_ATFJ01000032.1"/>
</dbReference>
<comment type="catalytic activity">
    <reaction evidence="1">
        <text>ATP + protein L-histidine = ADP + protein N-phospho-L-histidine.</text>
        <dbReference type="EC" id="2.7.13.3"/>
    </reaction>
</comment>
<dbReference type="SUPFAM" id="SSF47384">
    <property type="entry name" value="Homodimeric domain of signal transducing histidine kinase"/>
    <property type="match status" value="1"/>
</dbReference>
<dbReference type="Pfam" id="PF00512">
    <property type="entry name" value="HisKA"/>
    <property type="match status" value="1"/>
</dbReference>
<evidence type="ECO:0000256" key="14">
    <source>
        <dbReference type="ARBA" id="ARBA00023136"/>
    </source>
</evidence>
<dbReference type="GO" id="GO:0000155">
    <property type="term" value="F:phosphorelay sensor kinase activity"/>
    <property type="evidence" value="ECO:0007669"/>
    <property type="project" value="InterPro"/>
</dbReference>
<evidence type="ECO:0000256" key="3">
    <source>
        <dbReference type="ARBA" id="ARBA00012438"/>
    </source>
</evidence>
<keyword evidence="11" id="KW-0067">ATP-binding</keyword>
<dbReference type="GO" id="GO:0016787">
    <property type="term" value="F:hydrolase activity"/>
    <property type="evidence" value="ECO:0007669"/>
    <property type="project" value="UniProtKB-KW"/>
</dbReference>
<keyword evidence="13" id="KW-0902">Two-component regulatory system</keyword>
<keyword evidence="14 16" id="KW-0472">Membrane</keyword>
<evidence type="ECO:0000256" key="5">
    <source>
        <dbReference type="ARBA" id="ARBA00022519"/>
    </source>
</evidence>
<dbReference type="InterPro" id="IPR008207">
    <property type="entry name" value="Sig_transdc_His_kin_Hpt_dom"/>
</dbReference>
<dbReference type="PROSITE" id="PS50109">
    <property type="entry name" value="HIS_KIN"/>
    <property type="match status" value="1"/>
</dbReference>
<feature type="chain" id="PRO_5042877787" description="histidine kinase" evidence="17">
    <location>
        <begin position="27"/>
        <end position="1226"/>
    </location>
</feature>
<keyword evidence="5" id="KW-0997">Cell inner membrane</keyword>
<dbReference type="InterPro" id="IPR001789">
    <property type="entry name" value="Sig_transdc_resp-reg_receiver"/>
</dbReference>
<keyword evidence="6 15" id="KW-0597">Phosphoprotein</keyword>
<dbReference type="CDD" id="cd17546">
    <property type="entry name" value="REC_hyHK_CKI1_RcsC-like"/>
    <property type="match status" value="1"/>
</dbReference>
<evidence type="ECO:0000256" key="10">
    <source>
        <dbReference type="ARBA" id="ARBA00022801"/>
    </source>
</evidence>
<evidence type="ECO:0000259" key="18">
    <source>
        <dbReference type="PROSITE" id="PS50109"/>
    </source>
</evidence>
<dbReference type="SUPFAM" id="SSF52172">
    <property type="entry name" value="CheY-like"/>
    <property type="match status" value="1"/>
</dbReference>
<dbReference type="Pfam" id="PF00072">
    <property type="entry name" value="Response_reg"/>
    <property type="match status" value="1"/>
</dbReference>
<keyword evidence="9 20" id="KW-0418">Kinase</keyword>
<evidence type="ECO:0000256" key="12">
    <source>
        <dbReference type="ARBA" id="ARBA00022989"/>
    </source>
</evidence>
<dbReference type="Proteomes" id="UP000092741">
    <property type="component" value="Chromosome 2"/>
</dbReference>
<feature type="modified residue" description="4-aspartylphosphate" evidence="15">
    <location>
        <position position="1049"/>
    </location>
</feature>
<keyword evidence="8 16" id="KW-0812">Transmembrane</keyword>
<dbReference type="InterPro" id="IPR036890">
    <property type="entry name" value="HATPase_C_sf"/>
</dbReference>
<dbReference type="InterPro" id="IPR036097">
    <property type="entry name" value="HisK_dim/P_sf"/>
</dbReference>